<sequence>MSSLIQLENIVKSYRSTTALNGVDLSVEPGITGLLGPNGAGKSTLIKIILGLIRVTSGSGEVLGCRLYRDGRRIRNKIGYMPEDDCYIPGMSGIEVVQFAGSLSGIPPTEALRRGHEILDFCGVKQERYRNIETYSTGMRQKVKFAAAIVHDPEFLILDEPTSGLDPEEREALLNRIKILSTQNGKSVLLSTHILPDVQQICDRVIILAKGQIKLNDRLEVLNQTVSPTVTVRFEGDHDSFVSSLERARLRATDLNRSNTLKIEGDIEDLTDQVWKAASAANVAIHSLVPARNSLEEIFMQTVQEASVANS</sequence>
<dbReference type="EC" id="3.6.3.-" evidence="7"/>
<dbReference type="RefSeq" id="WP_075083054.1">
    <property type="nucleotide sequence ID" value="NZ_CP042912.1"/>
</dbReference>
<dbReference type="Proteomes" id="UP000322214">
    <property type="component" value="Chromosome"/>
</dbReference>
<reference evidence="7 8" key="1">
    <citation type="submission" date="2019-08" db="EMBL/GenBank/DDBJ databases">
        <title>Deep-cultivation of Planctomycetes and their phenomic and genomic characterization uncovers novel biology.</title>
        <authorList>
            <person name="Wiegand S."/>
            <person name="Jogler M."/>
            <person name="Boedeker C."/>
            <person name="Pinto D."/>
            <person name="Vollmers J."/>
            <person name="Rivas-Marin E."/>
            <person name="Kohn T."/>
            <person name="Peeters S.H."/>
            <person name="Heuer A."/>
            <person name="Rast P."/>
            <person name="Oberbeckmann S."/>
            <person name="Bunk B."/>
            <person name="Jeske O."/>
            <person name="Meyerdierks A."/>
            <person name="Storesund J.E."/>
            <person name="Kallscheuer N."/>
            <person name="Luecker S."/>
            <person name="Lage O.M."/>
            <person name="Pohl T."/>
            <person name="Merkel B.J."/>
            <person name="Hornburger P."/>
            <person name="Mueller R.-W."/>
            <person name="Bruemmer F."/>
            <person name="Labrenz M."/>
            <person name="Spormann A.M."/>
            <person name="Op den Camp H."/>
            <person name="Overmann J."/>
            <person name="Amann R."/>
            <person name="Jetten M.S.M."/>
            <person name="Mascher T."/>
            <person name="Medema M.H."/>
            <person name="Devos D.P."/>
            <person name="Kaster A.-K."/>
            <person name="Ovreas L."/>
            <person name="Rohde M."/>
            <person name="Galperin M.Y."/>
            <person name="Jogler C."/>
        </authorList>
    </citation>
    <scope>NUCLEOTIDE SEQUENCE [LARGE SCALE GENOMIC DNA]</scope>
    <source>
        <strain evidence="7 8">FC18</strain>
    </source>
</reference>
<dbReference type="InterPro" id="IPR003593">
    <property type="entry name" value="AAA+_ATPase"/>
</dbReference>
<keyword evidence="8" id="KW-1185">Reference proteome</keyword>
<proteinExistence type="inferred from homology"/>
<dbReference type="CDD" id="cd03230">
    <property type="entry name" value="ABC_DR_subfamily_A"/>
    <property type="match status" value="1"/>
</dbReference>
<evidence type="ECO:0000313" key="7">
    <source>
        <dbReference type="EMBL" id="QEG23822.1"/>
    </source>
</evidence>
<name>A0A5B9PGD0_9BACT</name>
<dbReference type="SUPFAM" id="SSF52540">
    <property type="entry name" value="P-loop containing nucleoside triphosphate hydrolases"/>
    <property type="match status" value="1"/>
</dbReference>
<dbReference type="GO" id="GO:0005524">
    <property type="term" value="F:ATP binding"/>
    <property type="evidence" value="ECO:0007669"/>
    <property type="project" value="UniProtKB-KW"/>
</dbReference>
<dbReference type="PROSITE" id="PS50893">
    <property type="entry name" value="ABC_TRANSPORTER_2"/>
    <property type="match status" value="1"/>
</dbReference>
<evidence type="ECO:0000256" key="1">
    <source>
        <dbReference type="ARBA" id="ARBA00005417"/>
    </source>
</evidence>
<keyword evidence="4" id="KW-0547">Nucleotide-binding</keyword>
<dbReference type="InterPro" id="IPR050763">
    <property type="entry name" value="ABC_transporter_ATP-binding"/>
</dbReference>
<dbReference type="EMBL" id="CP042912">
    <property type="protein sequence ID" value="QEG23822.1"/>
    <property type="molecule type" value="Genomic_DNA"/>
</dbReference>
<dbReference type="KEGG" id="mff:MFFC18_37260"/>
<feature type="domain" description="ABC transporter" evidence="6">
    <location>
        <begin position="5"/>
        <end position="235"/>
    </location>
</feature>
<evidence type="ECO:0000259" key="6">
    <source>
        <dbReference type="PROSITE" id="PS50893"/>
    </source>
</evidence>
<gene>
    <name evidence="7" type="primary">yxlF_4</name>
    <name evidence="7" type="ORF">MFFC18_37260</name>
</gene>
<evidence type="ECO:0000256" key="5">
    <source>
        <dbReference type="ARBA" id="ARBA00022840"/>
    </source>
</evidence>
<accession>A0A5B9PGD0</accession>
<evidence type="ECO:0000313" key="8">
    <source>
        <dbReference type="Proteomes" id="UP000322214"/>
    </source>
</evidence>
<dbReference type="STRING" id="980251.GCA_001642875_00259"/>
<organism evidence="7 8">
    <name type="scientific">Mariniblastus fucicola</name>
    <dbReference type="NCBI Taxonomy" id="980251"/>
    <lineage>
        <taxon>Bacteria</taxon>
        <taxon>Pseudomonadati</taxon>
        <taxon>Planctomycetota</taxon>
        <taxon>Planctomycetia</taxon>
        <taxon>Pirellulales</taxon>
        <taxon>Pirellulaceae</taxon>
        <taxon>Mariniblastus</taxon>
    </lineage>
</organism>
<keyword evidence="3" id="KW-0536">Nodulation</keyword>
<keyword evidence="5 7" id="KW-0067">ATP-binding</keyword>
<dbReference type="PANTHER" id="PTHR42711:SF5">
    <property type="entry name" value="ABC TRANSPORTER ATP-BINDING PROTEIN NATA"/>
    <property type="match status" value="1"/>
</dbReference>
<dbReference type="InterPro" id="IPR027417">
    <property type="entry name" value="P-loop_NTPase"/>
</dbReference>
<dbReference type="InterPro" id="IPR003439">
    <property type="entry name" value="ABC_transporter-like_ATP-bd"/>
</dbReference>
<dbReference type="OrthoDB" id="9804819at2"/>
<dbReference type="Pfam" id="PF00005">
    <property type="entry name" value="ABC_tran"/>
    <property type="match status" value="1"/>
</dbReference>
<comment type="similarity">
    <text evidence="1">Belongs to the ABC transporter superfamily.</text>
</comment>
<evidence type="ECO:0000256" key="4">
    <source>
        <dbReference type="ARBA" id="ARBA00022741"/>
    </source>
</evidence>
<keyword evidence="7" id="KW-0378">Hydrolase</keyword>
<dbReference type="AlphaFoldDB" id="A0A5B9PGD0"/>
<dbReference type="PANTHER" id="PTHR42711">
    <property type="entry name" value="ABC TRANSPORTER ATP-BINDING PROTEIN"/>
    <property type="match status" value="1"/>
</dbReference>
<dbReference type="Gene3D" id="3.40.50.300">
    <property type="entry name" value="P-loop containing nucleotide triphosphate hydrolases"/>
    <property type="match status" value="1"/>
</dbReference>
<keyword evidence="2" id="KW-0813">Transport</keyword>
<evidence type="ECO:0000256" key="2">
    <source>
        <dbReference type="ARBA" id="ARBA00022448"/>
    </source>
</evidence>
<dbReference type="SMART" id="SM00382">
    <property type="entry name" value="AAA"/>
    <property type="match status" value="1"/>
</dbReference>
<dbReference type="GO" id="GO:0016887">
    <property type="term" value="F:ATP hydrolysis activity"/>
    <property type="evidence" value="ECO:0007669"/>
    <property type="project" value="InterPro"/>
</dbReference>
<protein>
    <submittedName>
        <fullName evidence="7">Putative ABC transporter ATP-binding protein YxlF</fullName>
        <ecNumber evidence="7">3.6.3.-</ecNumber>
    </submittedName>
</protein>
<evidence type="ECO:0000256" key="3">
    <source>
        <dbReference type="ARBA" id="ARBA00022458"/>
    </source>
</evidence>